<evidence type="ECO:0000313" key="2">
    <source>
        <dbReference type="Proteomes" id="UP001634007"/>
    </source>
</evidence>
<dbReference type="Gene3D" id="3.40.50.150">
    <property type="entry name" value="Vaccinia Virus protein VP39"/>
    <property type="match status" value="1"/>
</dbReference>
<accession>A0ABD3K2J1</accession>
<evidence type="ECO:0008006" key="3">
    <source>
        <dbReference type="Google" id="ProtNLM"/>
    </source>
</evidence>
<dbReference type="SUPFAM" id="SSF53335">
    <property type="entry name" value="S-adenosyl-L-methionine-dependent methyltransferases"/>
    <property type="match status" value="1"/>
</dbReference>
<comment type="caution">
    <text evidence="1">The sequence shown here is derived from an EMBL/GenBank/DDBJ whole genome shotgun (WGS) entry which is preliminary data.</text>
</comment>
<dbReference type="AlphaFoldDB" id="A0ABD3K2J1"/>
<dbReference type="InterPro" id="IPR029063">
    <property type="entry name" value="SAM-dependent_MTases_sf"/>
</dbReference>
<dbReference type="Proteomes" id="UP001634007">
    <property type="component" value="Unassembled WGS sequence"/>
</dbReference>
<organism evidence="1 2">
    <name type="scientific">Eucalyptus globulus</name>
    <name type="common">Tasmanian blue gum</name>
    <dbReference type="NCBI Taxonomy" id="34317"/>
    <lineage>
        <taxon>Eukaryota</taxon>
        <taxon>Viridiplantae</taxon>
        <taxon>Streptophyta</taxon>
        <taxon>Embryophyta</taxon>
        <taxon>Tracheophyta</taxon>
        <taxon>Spermatophyta</taxon>
        <taxon>Magnoliopsida</taxon>
        <taxon>eudicotyledons</taxon>
        <taxon>Gunneridae</taxon>
        <taxon>Pentapetalae</taxon>
        <taxon>rosids</taxon>
        <taxon>malvids</taxon>
        <taxon>Myrtales</taxon>
        <taxon>Myrtaceae</taxon>
        <taxon>Myrtoideae</taxon>
        <taxon>Eucalypteae</taxon>
        <taxon>Eucalyptus</taxon>
    </lineage>
</organism>
<keyword evidence="2" id="KW-1185">Reference proteome</keyword>
<protein>
    <recommendedName>
        <fullName evidence="3">Methyltransferase-like protein 13</fullName>
    </recommendedName>
</protein>
<gene>
    <name evidence="1" type="ORF">ACJRO7_028757</name>
</gene>
<dbReference type="EMBL" id="JBJKBG010000007">
    <property type="protein sequence ID" value="KAL3731947.1"/>
    <property type="molecule type" value="Genomic_DNA"/>
</dbReference>
<dbReference type="CDD" id="cd02440">
    <property type="entry name" value="AdoMet_MTases"/>
    <property type="match status" value="1"/>
</dbReference>
<reference evidence="1 2" key="1">
    <citation type="submission" date="2024-11" db="EMBL/GenBank/DDBJ databases">
        <title>Chromosome-level genome assembly of Eucalyptus globulus Labill. provides insights into its genome evolution.</title>
        <authorList>
            <person name="Li X."/>
        </authorList>
    </citation>
    <scope>NUCLEOTIDE SEQUENCE [LARGE SCALE GENOMIC DNA]</scope>
    <source>
        <strain evidence="1">CL2024</strain>
        <tissue evidence="1">Fresh tender leaves</tissue>
    </source>
</reference>
<sequence>MALDKSTFETLVPSRFVTFAFPDPSPPSASGDRHRHRHRHRHRRLLQVAVLDSPVQPSAAPPRVAAMLVPCHRERDWIFSTEPGHLQLLLGTPGLSRLVLIGEDPVDGRGRGLGFRRRTECDRSRRDGREESLRRLVLALSPRICFESGVPEVTFLSYEDDLVASVVLEVCIGEFVGEMLVEDVEIERGGGCGEREFRRRLRFKRMPNLVQTQVRIVPREDRGETEGGFGIEDMQFRIDAGVLVHPYLAPMAASLSLIGFHIDERIQKGLRPKAFCAGVGGGALLAFLRGRLGFEVLGVDVDEMVLRVAKQYFGLEDGDFLRVVVGDAIEWIERLASWKTQGTLGAVYSRDLSVADGIDGKFDVIMVDLDSSDVSTGLVAPPLEFVRKPVLLAARSLLCEFGILVINVIPPDRLFYETMINKVRDVFHDLYEIDVGNGENFVLIATVASVGDCSESDVSFIMKLNSVLSGAYMDSIRKI</sequence>
<proteinExistence type="predicted"/>
<name>A0ABD3K2J1_EUCGL</name>
<evidence type="ECO:0000313" key="1">
    <source>
        <dbReference type="EMBL" id="KAL3731947.1"/>
    </source>
</evidence>